<dbReference type="GO" id="GO:0003677">
    <property type="term" value="F:DNA binding"/>
    <property type="evidence" value="ECO:0007669"/>
    <property type="project" value="UniProtKB-KW"/>
</dbReference>
<reference evidence="5 6" key="1">
    <citation type="submission" date="2020-02" db="EMBL/GenBank/DDBJ databases">
        <title>Whole-genome analyses of novel actinobacteria.</title>
        <authorList>
            <person name="Sahin N."/>
            <person name="Tatar D."/>
        </authorList>
    </citation>
    <scope>NUCLEOTIDE SEQUENCE [LARGE SCALE GENOMIC DNA]</scope>
    <source>
        <strain evidence="5 6">SB3404</strain>
    </source>
</reference>
<comment type="caution">
    <text evidence="5">The sequence shown here is derived from an EMBL/GenBank/DDBJ whole genome shotgun (WGS) entry which is preliminary data.</text>
</comment>
<gene>
    <name evidence="5" type="ORF">G5C65_25655</name>
</gene>
<dbReference type="RefSeq" id="WP_165301303.1">
    <property type="nucleotide sequence ID" value="NZ_JAAKZZ010000335.1"/>
</dbReference>
<dbReference type="InterPro" id="IPR036390">
    <property type="entry name" value="WH_DNA-bd_sf"/>
</dbReference>
<keyword evidence="1" id="KW-0805">Transcription regulation</keyword>
<dbReference type="PANTHER" id="PTHR42756:SF1">
    <property type="entry name" value="TRANSCRIPTIONAL REPRESSOR OF EMRAB OPERON"/>
    <property type="match status" value="1"/>
</dbReference>
<accession>A0A6G4X2E9</accession>
<evidence type="ECO:0000256" key="1">
    <source>
        <dbReference type="ARBA" id="ARBA00023015"/>
    </source>
</evidence>
<dbReference type="InterPro" id="IPR023187">
    <property type="entry name" value="Tscrpt_reg_MarR-type_CS"/>
</dbReference>
<dbReference type="PROSITE" id="PS01117">
    <property type="entry name" value="HTH_MARR_1"/>
    <property type="match status" value="1"/>
</dbReference>
<evidence type="ECO:0000259" key="4">
    <source>
        <dbReference type="PROSITE" id="PS50995"/>
    </source>
</evidence>
<dbReference type="Proteomes" id="UP000477722">
    <property type="component" value="Unassembled WGS sequence"/>
</dbReference>
<evidence type="ECO:0000256" key="2">
    <source>
        <dbReference type="ARBA" id="ARBA00023125"/>
    </source>
</evidence>
<dbReference type="Pfam" id="PF12802">
    <property type="entry name" value="MarR_2"/>
    <property type="match status" value="1"/>
</dbReference>
<dbReference type="Gene3D" id="1.10.10.10">
    <property type="entry name" value="Winged helix-like DNA-binding domain superfamily/Winged helix DNA-binding domain"/>
    <property type="match status" value="1"/>
</dbReference>
<keyword evidence="6" id="KW-1185">Reference proteome</keyword>
<dbReference type="PRINTS" id="PR00598">
    <property type="entry name" value="HTHMARR"/>
</dbReference>
<keyword evidence="2" id="KW-0238">DNA-binding</keyword>
<dbReference type="SMART" id="SM00347">
    <property type="entry name" value="HTH_MARR"/>
    <property type="match status" value="1"/>
</dbReference>
<dbReference type="InterPro" id="IPR036388">
    <property type="entry name" value="WH-like_DNA-bd_sf"/>
</dbReference>
<dbReference type="EMBL" id="JAAKZZ010000335">
    <property type="protein sequence ID" value="NGO71675.1"/>
    <property type="molecule type" value="Genomic_DNA"/>
</dbReference>
<dbReference type="GO" id="GO:0003700">
    <property type="term" value="F:DNA-binding transcription factor activity"/>
    <property type="evidence" value="ECO:0007669"/>
    <property type="project" value="InterPro"/>
</dbReference>
<dbReference type="AlphaFoldDB" id="A0A6G4X2E9"/>
<evidence type="ECO:0000313" key="6">
    <source>
        <dbReference type="Proteomes" id="UP000477722"/>
    </source>
</evidence>
<proteinExistence type="predicted"/>
<dbReference type="PROSITE" id="PS50995">
    <property type="entry name" value="HTH_MARR_2"/>
    <property type="match status" value="1"/>
</dbReference>
<dbReference type="PANTHER" id="PTHR42756">
    <property type="entry name" value="TRANSCRIPTIONAL REGULATOR, MARR"/>
    <property type="match status" value="1"/>
</dbReference>
<name>A0A6G4X2E9_9ACTN</name>
<evidence type="ECO:0000256" key="3">
    <source>
        <dbReference type="ARBA" id="ARBA00023163"/>
    </source>
</evidence>
<dbReference type="InterPro" id="IPR000835">
    <property type="entry name" value="HTH_MarR-typ"/>
</dbReference>
<sequence length="168" mass="18826">MTDAADLIIEQWRSQRPELADGLKAVEVLGRIQRMQRVHDQHFKELSDEFGITMGEFDMLAALRRSGPPYTLSAGTFVKAAMVSPGAITNRIDRMEDKGLVERVRESADRRSVQIRLTEPGKDLIDKAIAAHLRGYDQILSVLTPQEREQLALGLRKILEAQGDTTLS</sequence>
<protein>
    <submittedName>
        <fullName evidence="5">MarR family transcriptional regulator</fullName>
    </submittedName>
</protein>
<evidence type="ECO:0000313" key="5">
    <source>
        <dbReference type="EMBL" id="NGO71675.1"/>
    </source>
</evidence>
<feature type="domain" description="HTH marR-type" evidence="4">
    <location>
        <begin position="25"/>
        <end position="160"/>
    </location>
</feature>
<organism evidence="5 6">
    <name type="scientific">Streptomyces boncukensis</name>
    <dbReference type="NCBI Taxonomy" id="2711219"/>
    <lineage>
        <taxon>Bacteria</taxon>
        <taxon>Bacillati</taxon>
        <taxon>Actinomycetota</taxon>
        <taxon>Actinomycetes</taxon>
        <taxon>Kitasatosporales</taxon>
        <taxon>Streptomycetaceae</taxon>
        <taxon>Streptomyces</taxon>
    </lineage>
</organism>
<dbReference type="SUPFAM" id="SSF46785">
    <property type="entry name" value="Winged helix' DNA-binding domain"/>
    <property type="match status" value="1"/>
</dbReference>
<keyword evidence="3" id="KW-0804">Transcription</keyword>